<comment type="caution">
    <text evidence="1">The sequence shown here is derived from an EMBL/GenBank/DDBJ whole genome shotgun (WGS) entry which is preliminary data.</text>
</comment>
<accession>A0A4C1ZQZ0</accession>
<sequence length="111" mass="12870">MCSAERRQRVGGDGGQFSRSQAFRSELELRRARSAALPSTGSVVAFEFFERDDYLPRYMERPPLSTRNAPDLDRWGTYYFNSRLRKRRRKHKGHDSVCTDIGLREPLSGTQ</sequence>
<name>A0A4C1ZQZ0_EUMVA</name>
<organism evidence="1 2">
    <name type="scientific">Eumeta variegata</name>
    <name type="common">Bagworm moth</name>
    <name type="synonym">Eumeta japonica</name>
    <dbReference type="NCBI Taxonomy" id="151549"/>
    <lineage>
        <taxon>Eukaryota</taxon>
        <taxon>Metazoa</taxon>
        <taxon>Ecdysozoa</taxon>
        <taxon>Arthropoda</taxon>
        <taxon>Hexapoda</taxon>
        <taxon>Insecta</taxon>
        <taxon>Pterygota</taxon>
        <taxon>Neoptera</taxon>
        <taxon>Endopterygota</taxon>
        <taxon>Lepidoptera</taxon>
        <taxon>Glossata</taxon>
        <taxon>Ditrysia</taxon>
        <taxon>Tineoidea</taxon>
        <taxon>Psychidae</taxon>
        <taxon>Oiketicinae</taxon>
        <taxon>Eumeta</taxon>
    </lineage>
</organism>
<evidence type="ECO:0000313" key="2">
    <source>
        <dbReference type="Proteomes" id="UP000299102"/>
    </source>
</evidence>
<reference evidence="1 2" key="1">
    <citation type="journal article" date="2019" name="Commun. Biol.">
        <title>The bagworm genome reveals a unique fibroin gene that provides high tensile strength.</title>
        <authorList>
            <person name="Kono N."/>
            <person name="Nakamura H."/>
            <person name="Ohtoshi R."/>
            <person name="Tomita M."/>
            <person name="Numata K."/>
            <person name="Arakawa K."/>
        </authorList>
    </citation>
    <scope>NUCLEOTIDE SEQUENCE [LARGE SCALE GENOMIC DNA]</scope>
</reference>
<dbReference type="AlphaFoldDB" id="A0A4C1ZQZ0"/>
<protein>
    <submittedName>
        <fullName evidence="1">Uncharacterized protein</fullName>
    </submittedName>
</protein>
<keyword evidence="2" id="KW-1185">Reference proteome</keyword>
<dbReference type="Proteomes" id="UP000299102">
    <property type="component" value="Unassembled WGS sequence"/>
</dbReference>
<evidence type="ECO:0000313" key="1">
    <source>
        <dbReference type="EMBL" id="GBP89534.1"/>
    </source>
</evidence>
<proteinExistence type="predicted"/>
<gene>
    <name evidence="1" type="ORF">EVAR_55212_1</name>
</gene>
<dbReference type="EMBL" id="BGZK01002007">
    <property type="protein sequence ID" value="GBP89534.1"/>
    <property type="molecule type" value="Genomic_DNA"/>
</dbReference>